<dbReference type="InterPro" id="IPR012677">
    <property type="entry name" value="Nucleotide-bd_a/b_plait_sf"/>
</dbReference>
<dbReference type="PANTHER" id="PTHR48027">
    <property type="entry name" value="HETEROGENEOUS NUCLEAR RIBONUCLEOPROTEIN 87F-RELATED"/>
    <property type="match status" value="1"/>
</dbReference>
<evidence type="ECO:0000256" key="1">
    <source>
        <dbReference type="ARBA" id="ARBA00022884"/>
    </source>
</evidence>
<dbReference type="InterPro" id="IPR035979">
    <property type="entry name" value="RBD_domain_sf"/>
</dbReference>
<gene>
    <name evidence="4" type="ORF">FEM48_ZijujUnG0085800</name>
</gene>
<dbReference type="EMBL" id="JAEACU010000332">
    <property type="protein sequence ID" value="KAH7510809.1"/>
    <property type="molecule type" value="Genomic_DNA"/>
</dbReference>
<name>A0A978U8L8_ZIZJJ</name>
<reference evidence="4" key="1">
    <citation type="journal article" date="2021" name="Front. Plant Sci.">
        <title>Chromosome-Scale Genome Assembly for Chinese Sour Jujube and Insights Into Its Genome Evolution and Domestication Signature.</title>
        <authorList>
            <person name="Shen L.-Y."/>
            <person name="Luo H."/>
            <person name="Wang X.-L."/>
            <person name="Wang X.-M."/>
            <person name="Qiu X.-J."/>
            <person name="Liu H."/>
            <person name="Zhou S.-S."/>
            <person name="Jia K.-H."/>
            <person name="Nie S."/>
            <person name="Bao Y.-T."/>
            <person name="Zhang R.-G."/>
            <person name="Yun Q.-Z."/>
            <person name="Chai Y.-H."/>
            <person name="Lu J.-Y."/>
            <person name="Li Y."/>
            <person name="Zhao S.-W."/>
            <person name="Mao J.-F."/>
            <person name="Jia S.-G."/>
            <person name="Mao Y.-M."/>
        </authorList>
    </citation>
    <scope>NUCLEOTIDE SEQUENCE</scope>
    <source>
        <strain evidence="4">AT0</strain>
        <tissue evidence="4">Leaf</tissue>
    </source>
</reference>
<feature type="domain" description="RRM" evidence="3">
    <location>
        <begin position="100"/>
        <end position="178"/>
    </location>
</feature>
<evidence type="ECO:0000259" key="3">
    <source>
        <dbReference type="PROSITE" id="PS50102"/>
    </source>
</evidence>
<accession>A0A978U8L8</accession>
<dbReference type="SUPFAM" id="SSF54928">
    <property type="entry name" value="RNA-binding domain, RBD"/>
    <property type="match status" value="1"/>
</dbReference>
<dbReference type="AlphaFoldDB" id="A0A978U8L8"/>
<evidence type="ECO:0000256" key="2">
    <source>
        <dbReference type="PROSITE-ProRule" id="PRU00176"/>
    </source>
</evidence>
<keyword evidence="1 2" id="KW-0694">RNA-binding</keyword>
<evidence type="ECO:0000313" key="5">
    <source>
        <dbReference type="Proteomes" id="UP000813462"/>
    </source>
</evidence>
<comment type="caution">
    <text evidence="4">The sequence shown here is derived from an EMBL/GenBank/DDBJ whole genome shotgun (WGS) entry which is preliminary data.</text>
</comment>
<dbReference type="SMART" id="SM00360">
    <property type="entry name" value="RRM"/>
    <property type="match status" value="1"/>
</dbReference>
<dbReference type="GO" id="GO:0003723">
    <property type="term" value="F:RNA binding"/>
    <property type="evidence" value="ECO:0007669"/>
    <property type="project" value="UniProtKB-UniRule"/>
</dbReference>
<protein>
    <recommendedName>
        <fullName evidence="3">RRM domain-containing protein</fullName>
    </recommendedName>
</protein>
<dbReference type="PROSITE" id="PS50102">
    <property type="entry name" value="RRM"/>
    <property type="match status" value="1"/>
</dbReference>
<sequence>MALCWCCPSPFSLLQSPKSSSFKVPCSPKSLIPTTIFPYNSLSLSFHSISKTQNPCFSSLVSICCSTSSESSTASDHTHSTSVFIKVSIKDCCFLCFKISDLIDTGLPQSTSEGRLKKAFSQFGEVNEVKINTDKFSGQSLGSAYVGFAREEYAHLAVKEMNGKFFDGRFILVRIAKPKSSSISQIRTRHYKF</sequence>
<organism evidence="4 5">
    <name type="scientific">Ziziphus jujuba var. spinosa</name>
    <dbReference type="NCBI Taxonomy" id="714518"/>
    <lineage>
        <taxon>Eukaryota</taxon>
        <taxon>Viridiplantae</taxon>
        <taxon>Streptophyta</taxon>
        <taxon>Embryophyta</taxon>
        <taxon>Tracheophyta</taxon>
        <taxon>Spermatophyta</taxon>
        <taxon>Magnoliopsida</taxon>
        <taxon>eudicotyledons</taxon>
        <taxon>Gunneridae</taxon>
        <taxon>Pentapetalae</taxon>
        <taxon>rosids</taxon>
        <taxon>fabids</taxon>
        <taxon>Rosales</taxon>
        <taxon>Rhamnaceae</taxon>
        <taxon>Paliureae</taxon>
        <taxon>Ziziphus</taxon>
    </lineage>
</organism>
<dbReference type="InterPro" id="IPR000504">
    <property type="entry name" value="RRM_dom"/>
</dbReference>
<proteinExistence type="predicted"/>
<dbReference type="Proteomes" id="UP000813462">
    <property type="component" value="Unassembled WGS sequence"/>
</dbReference>
<dbReference type="Pfam" id="PF00076">
    <property type="entry name" value="RRM_1"/>
    <property type="match status" value="1"/>
</dbReference>
<dbReference type="Gene3D" id="3.30.70.330">
    <property type="match status" value="1"/>
</dbReference>
<evidence type="ECO:0000313" key="4">
    <source>
        <dbReference type="EMBL" id="KAH7510809.1"/>
    </source>
</evidence>
<dbReference type="InterPro" id="IPR052462">
    <property type="entry name" value="SLIRP/GR-RBP-like"/>
</dbReference>